<dbReference type="GO" id="GO:0051231">
    <property type="term" value="P:spindle elongation"/>
    <property type="evidence" value="ECO:0007669"/>
    <property type="project" value="TreeGrafter"/>
</dbReference>
<keyword evidence="6" id="KW-0505">Motor protein</keyword>
<dbReference type="Gene3D" id="3.40.850.10">
    <property type="entry name" value="Kinesin motor domain"/>
    <property type="match status" value="1"/>
</dbReference>
<feature type="coiled-coil region" evidence="7">
    <location>
        <begin position="1919"/>
        <end position="2055"/>
    </location>
</feature>
<feature type="compositionally biased region" description="Low complexity" evidence="8">
    <location>
        <begin position="1885"/>
        <end position="1912"/>
    </location>
</feature>
<feature type="compositionally biased region" description="Basic and acidic residues" evidence="8">
    <location>
        <begin position="1516"/>
        <end position="1549"/>
    </location>
</feature>
<feature type="binding site" evidence="6">
    <location>
        <begin position="113"/>
        <end position="120"/>
    </location>
    <ligand>
        <name>ATP</name>
        <dbReference type="ChEBI" id="CHEBI:30616"/>
    </ligand>
</feature>
<feature type="compositionally biased region" description="Basic and acidic residues" evidence="8">
    <location>
        <begin position="1486"/>
        <end position="1505"/>
    </location>
</feature>
<dbReference type="Pfam" id="PF00225">
    <property type="entry name" value="Kinesin"/>
    <property type="match status" value="2"/>
</dbReference>
<feature type="coiled-coil region" evidence="7">
    <location>
        <begin position="696"/>
        <end position="765"/>
    </location>
</feature>
<feature type="compositionally biased region" description="Pro residues" evidence="8">
    <location>
        <begin position="1854"/>
        <end position="1874"/>
    </location>
</feature>
<comment type="caution">
    <text evidence="10">The sequence shown here is derived from an EMBL/GenBank/DDBJ whole genome shotgun (WGS) entry which is preliminary data.</text>
</comment>
<feature type="coiled-coil region" evidence="7">
    <location>
        <begin position="992"/>
        <end position="1026"/>
    </location>
</feature>
<dbReference type="PANTHER" id="PTHR47969:SF15">
    <property type="entry name" value="CHROMOSOME-ASSOCIATED KINESIN KIF4A-RELATED"/>
    <property type="match status" value="1"/>
</dbReference>
<dbReference type="GO" id="GO:0003777">
    <property type="term" value="F:microtubule motor activity"/>
    <property type="evidence" value="ECO:0007669"/>
    <property type="project" value="InterPro"/>
</dbReference>
<feature type="region of interest" description="Disordered" evidence="8">
    <location>
        <begin position="861"/>
        <end position="903"/>
    </location>
</feature>
<feature type="coiled-coil region" evidence="7">
    <location>
        <begin position="1615"/>
        <end position="1668"/>
    </location>
</feature>
<dbReference type="OrthoDB" id="3176171at2759"/>
<keyword evidence="4 6" id="KW-0067">ATP-binding</keyword>
<feature type="region of interest" description="Disordered" evidence="8">
    <location>
        <begin position="1439"/>
        <end position="1461"/>
    </location>
</feature>
<dbReference type="PRINTS" id="PR00380">
    <property type="entry name" value="KINESINHEAVY"/>
</dbReference>
<dbReference type="SMART" id="SM00129">
    <property type="entry name" value="KISc"/>
    <property type="match status" value="1"/>
</dbReference>
<evidence type="ECO:0000256" key="7">
    <source>
        <dbReference type="SAM" id="Coils"/>
    </source>
</evidence>
<keyword evidence="5 7" id="KW-0175">Coiled coil</keyword>
<feature type="coiled-coil region" evidence="7">
    <location>
        <begin position="472"/>
        <end position="543"/>
    </location>
</feature>
<keyword evidence="3 6" id="KW-0547">Nucleotide-binding</keyword>
<dbReference type="GO" id="GO:0007052">
    <property type="term" value="P:mitotic spindle organization"/>
    <property type="evidence" value="ECO:0007669"/>
    <property type="project" value="TreeGrafter"/>
</dbReference>
<proteinExistence type="inferred from homology"/>
<dbReference type="PROSITE" id="PS00411">
    <property type="entry name" value="KINESIN_MOTOR_1"/>
    <property type="match status" value="1"/>
</dbReference>
<comment type="subcellular location">
    <subcellularLocation>
        <location evidence="1">Cytoplasm</location>
    </subcellularLocation>
</comment>
<sequence>MAPSSSATTTSVQVALRIRPTTKQDTTSIPSRFQRTVIHAVSNQVVAVDPTSQAQAGGAGASTASSTPGKKQTFAFDQVHGPDTTQFELYQSTAAPLISRFIEGFNCTILAYGQTSSGKTHSMTGVDLEADPTDPNNGMGIIPRSVSEIFSKAAALREERAGAWSFSIKGSFVELYNEELIDLLSYDDTGGGRRDVQIREDKKGHIIWDGLREVSVRSANEVMGLIRQGTSIRRTNETDMNAQSSRSHAIFSLTLTQRKYTGSGPPPRSTTPNPGNGRSPSRLARPASHQFGSVSGRVSSPTFGRPPTPSFANAMSRGGGLRPSSALGSHSADGKAKNLDDDSGEWITVVSKFHFVDLAGSERLKRTAAAGERVKEGISINSGLLALGNVISALGDTSRAKTTSHIPYRDSKLTRLLQDSLGGNAHTLMIACVSSAEWNANETVNTLKYANRARNIKNRAVVTEKEEGWDDLEWLQNMVTRLRKEMKALKEGGAIPTRAGEAVESEGATKKVLVEMENLRNNYEDLRAQFTERTEELTRLRSELGEKHRRSSAGTISGTAKYEEIVGPVIEEYEKAISAMEAELSLNRAALRHTNDLVEEKEEELAQLTDRHSATELYVEELKSRVGKLAEREASTEAYIRDLEEKIKQQEDNTLTSSESVSDLKRELARFRDSEGKNTRYISELEARLSRNDESILLLRSQVEKFENEVESKRGEVEVLQARLDSILNDGESWRSDLEERERRCRELERKMEEWEAKRVEANNERTRLGDINTEVQNARRSLELDLASAAKAIKIVRPDASDIEDHNEVDDDNRSLSQQLKNLQETHAATLADLSSVTAKYRDALKEISDLAGQINEIKLGSPAGSDTLESERPLESPVSRRRLGMRLREPTEPNYNGANRQLLFRHAASTESLRSRSLSQSQSLSQELYSARSRMLSSPDINGNSSLLGSSTSLNSLNGVHGHATRHSPGGLRPNLSISLPIGPGHERSVPSLEKEIMRLQEVLKEREAEITTLESALREKEKAPVEHIDLIANGHRDSSESDLSPQIMNQINAIRKSMEIRSLPNDFGTSDDEPLDRLNELMLSMAQKEAQHREEVEELNVELSQVRRQHEDLTVLSRDQALNMSTELDALRTEHHEVLADIEALKKREAVLLEERSVLESKYEESRKQLQVEHEQALRDKQIEVDSLLEKVKTEHEQILRGKQVEFDSLLERTKSEHEQMVSARISEMAGQLANSASEREKLSLEKQTELDSLMERTRSEHDTKLSELQTKLAEASDALTQSRQEHEEAFGKLKADHEEELRKLKEDVDKMLAESRVEQEGAISKLKAEHEAIIKEKEEILHRTEEEYYTALSGLRVSHAETLAKKDAELAASIERLKEEHAGVLKMAELAREGSLTESQSQQVELLKRLQNEHDSAIEKKEAAFTEDLSKLQQEHASALEKKQLDHSASIERLKSKHSVRLMELEDSKNAEIDVLQKTLASKHEEHESEKATLSKEKEETLQGLQQQHANLLREIEQGHETELAKLKEEHSTLRTRTEASHEETIRKLQQQHAEVLTELERSHEEILGKVKSELETSLSQRGELESSASQSEDILKEAEVAHQAALDALLKEKTEEILKLRTEHQQAVAELENAKIAALEQHREDLENARAQSEALLAQEHERLSQALSDAESKFAQEREILHKDHELLLEEVSSYKAAADEYVITQEETRRNHADALEEKDRIIASLRESADVVQIERIRYESELEELRNELGSSQSEKQRILEEAVHVSNELDEHRSQLAESKSELQKTKEHRDVLLSERAKHESLIRELQAQLSQAQAQLRFSQSDTLPAPRATPDRRTGLSKLPPLTPPPSVPPPPAPKSIPPLPTAAVPVDAVNSTSSASNTLRSSASSRESNPDSPATSVAGVSVTGVAADARVMQQLEEQTKQMEEQEVMIKTLNKQLTHCESDLQAHMDLVSTLETSLGDSEKNLRKARMQATELARERDTLNQQIERLRHDLENAHREVTAVRRSVIEEKQSLETRLDEERRAKERVRQQLDMRVEELQKRKSKFVCL</sequence>
<evidence type="ECO:0000256" key="4">
    <source>
        <dbReference type="ARBA" id="ARBA00022840"/>
    </source>
</evidence>
<gene>
    <name evidence="10" type="ORF">PNOK_0090700</name>
</gene>
<organism evidence="10 11">
    <name type="scientific">Pyrrhoderma noxium</name>
    <dbReference type="NCBI Taxonomy" id="2282107"/>
    <lineage>
        <taxon>Eukaryota</taxon>
        <taxon>Fungi</taxon>
        <taxon>Dikarya</taxon>
        <taxon>Basidiomycota</taxon>
        <taxon>Agaricomycotina</taxon>
        <taxon>Agaricomycetes</taxon>
        <taxon>Hymenochaetales</taxon>
        <taxon>Hymenochaetaceae</taxon>
        <taxon>Pyrrhoderma</taxon>
    </lineage>
</organism>
<evidence type="ECO:0000313" key="10">
    <source>
        <dbReference type="EMBL" id="PAV23839.1"/>
    </source>
</evidence>
<dbReference type="GO" id="GO:0005737">
    <property type="term" value="C:cytoplasm"/>
    <property type="evidence" value="ECO:0007669"/>
    <property type="project" value="UniProtKB-SubCell"/>
</dbReference>
<dbReference type="InterPro" id="IPR019821">
    <property type="entry name" value="Kinesin_motor_CS"/>
</dbReference>
<protein>
    <submittedName>
        <fullName evidence="10">Kinesin-domain-containing</fullName>
    </submittedName>
</protein>
<accession>A0A286UW65</accession>
<evidence type="ECO:0000256" key="8">
    <source>
        <dbReference type="SAM" id="MobiDB-lite"/>
    </source>
</evidence>
<reference evidence="10 11" key="1">
    <citation type="journal article" date="2017" name="Mol. Ecol.">
        <title>Comparative and population genomic landscape of Phellinus noxius: A hypervariable fungus causing root rot in trees.</title>
        <authorList>
            <person name="Chung C.L."/>
            <person name="Lee T.J."/>
            <person name="Akiba M."/>
            <person name="Lee H.H."/>
            <person name="Kuo T.H."/>
            <person name="Liu D."/>
            <person name="Ke H.M."/>
            <person name="Yokoi T."/>
            <person name="Roa M.B."/>
            <person name="Lu M.J."/>
            <person name="Chang Y.Y."/>
            <person name="Ann P.J."/>
            <person name="Tsai J.N."/>
            <person name="Chen C.Y."/>
            <person name="Tzean S.S."/>
            <person name="Ota Y."/>
            <person name="Hattori T."/>
            <person name="Sahashi N."/>
            <person name="Liou R.F."/>
            <person name="Kikuchi T."/>
            <person name="Tsai I.J."/>
        </authorList>
    </citation>
    <scope>NUCLEOTIDE SEQUENCE [LARGE SCALE GENOMIC DNA]</scope>
    <source>
        <strain evidence="10 11">FFPRI411160</strain>
    </source>
</reference>
<evidence type="ECO:0000256" key="3">
    <source>
        <dbReference type="ARBA" id="ARBA00022741"/>
    </source>
</evidence>
<feature type="coiled-coil region" evidence="7">
    <location>
        <begin position="1081"/>
        <end position="1183"/>
    </location>
</feature>
<dbReference type="InParanoid" id="A0A286UW65"/>
<evidence type="ECO:0000256" key="2">
    <source>
        <dbReference type="ARBA" id="ARBA00022490"/>
    </source>
</evidence>
<feature type="coiled-coil region" evidence="7">
    <location>
        <begin position="1262"/>
        <end position="1384"/>
    </location>
</feature>
<dbReference type="STRING" id="2282107.A0A286UW65"/>
<feature type="region of interest" description="Disordered" evidence="8">
    <location>
        <begin position="1484"/>
        <end position="1549"/>
    </location>
</feature>
<evidence type="ECO:0000313" key="11">
    <source>
        <dbReference type="Proteomes" id="UP000217199"/>
    </source>
</evidence>
<name>A0A286UW65_9AGAM</name>
<dbReference type="GO" id="GO:0005524">
    <property type="term" value="F:ATP binding"/>
    <property type="evidence" value="ECO:0007669"/>
    <property type="project" value="UniProtKB-UniRule"/>
</dbReference>
<evidence type="ECO:0000256" key="6">
    <source>
        <dbReference type="PROSITE-ProRule" id="PRU00283"/>
    </source>
</evidence>
<dbReference type="PROSITE" id="PS50067">
    <property type="entry name" value="KINESIN_MOTOR_2"/>
    <property type="match status" value="1"/>
</dbReference>
<dbReference type="EMBL" id="NBII01000001">
    <property type="protein sequence ID" value="PAV23839.1"/>
    <property type="molecule type" value="Genomic_DNA"/>
</dbReference>
<dbReference type="PANTHER" id="PTHR47969">
    <property type="entry name" value="CHROMOSOME-ASSOCIATED KINESIN KIF4A-RELATED"/>
    <property type="match status" value="1"/>
</dbReference>
<dbReference type="GO" id="GO:0005875">
    <property type="term" value="C:microtubule associated complex"/>
    <property type="evidence" value="ECO:0007669"/>
    <property type="project" value="TreeGrafter"/>
</dbReference>
<dbReference type="InterPro" id="IPR027640">
    <property type="entry name" value="Kinesin-like_fam"/>
</dbReference>
<feature type="compositionally biased region" description="Basic and acidic residues" evidence="8">
    <location>
        <begin position="1439"/>
        <end position="1458"/>
    </location>
</feature>
<dbReference type="GO" id="GO:0008017">
    <property type="term" value="F:microtubule binding"/>
    <property type="evidence" value="ECO:0007669"/>
    <property type="project" value="InterPro"/>
</dbReference>
<feature type="region of interest" description="Disordered" evidence="8">
    <location>
        <begin position="258"/>
        <end position="341"/>
    </location>
</feature>
<feature type="domain" description="Kinesin motor" evidence="9">
    <location>
        <begin position="11"/>
        <end position="456"/>
    </location>
</feature>
<dbReference type="InterPro" id="IPR027417">
    <property type="entry name" value="P-loop_NTPase"/>
</dbReference>
<dbReference type="InterPro" id="IPR036961">
    <property type="entry name" value="Kinesin_motor_dom_sf"/>
</dbReference>
<keyword evidence="2" id="KW-0963">Cytoplasm</keyword>
<evidence type="ECO:0000259" key="9">
    <source>
        <dbReference type="PROSITE" id="PS50067"/>
    </source>
</evidence>
<dbReference type="Proteomes" id="UP000217199">
    <property type="component" value="Unassembled WGS sequence"/>
</dbReference>
<feature type="compositionally biased region" description="Polar residues" evidence="8">
    <location>
        <begin position="290"/>
        <end position="302"/>
    </location>
</feature>
<evidence type="ECO:0000256" key="1">
    <source>
        <dbReference type="ARBA" id="ARBA00004496"/>
    </source>
</evidence>
<dbReference type="SUPFAM" id="SSF52540">
    <property type="entry name" value="P-loop containing nucleoside triphosphate hydrolases"/>
    <property type="match status" value="1"/>
</dbReference>
<feature type="coiled-coil region" evidence="7">
    <location>
        <begin position="807"/>
        <end position="834"/>
    </location>
</feature>
<keyword evidence="11" id="KW-1185">Reference proteome</keyword>
<feature type="coiled-coil region" evidence="7">
    <location>
        <begin position="570"/>
        <end position="653"/>
    </location>
</feature>
<feature type="region of interest" description="Disordered" evidence="8">
    <location>
        <begin position="1825"/>
        <end position="1912"/>
    </location>
</feature>
<comment type="similarity">
    <text evidence="6">Belongs to the TRAFAC class myosin-kinesin ATPase superfamily. Kinesin family.</text>
</comment>
<feature type="region of interest" description="Disordered" evidence="8">
    <location>
        <begin position="1776"/>
        <end position="1800"/>
    </location>
</feature>
<dbReference type="InterPro" id="IPR001752">
    <property type="entry name" value="Kinesin_motor_dom"/>
</dbReference>
<evidence type="ECO:0000256" key="5">
    <source>
        <dbReference type="ARBA" id="ARBA00023054"/>
    </source>
</evidence>
<dbReference type="GO" id="GO:0007018">
    <property type="term" value="P:microtubule-based movement"/>
    <property type="evidence" value="ECO:0007669"/>
    <property type="project" value="InterPro"/>
</dbReference>